<evidence type="ECO:0000256" key="1">
    <source>
        <dbReference type="ARBA" id="ARBA00004842"/>
    </source>
</evidence>
<comment type="subcellular location">
    <subcellularLocation>
        <location evidence="11">Cytoplasm</location>
    </subcellularLocation>
</comment>
<dbReference type="GO" id="GO:0005829">
    <property type="term" value="C:cytosol"/>
    <property type="evidence" value="ECO:0007669"/>
    <property type="project" value="TreeGrafter"/>
</dbReference>
<keyword evidence="9 11" id="KW-0057">Aromatic amino acid biosynthesis</keyword>
<comment type="subunit">
    <text evidence="11">Monomer.</text>
</comment>
<comment type="caution">
    <text evidence="11">Lacks conserved residue(s) required for the propagation of feature annotation.</text>
</comment>
<keyword evidence="11" id="KW-0963">Cytoplasm</keyword>
<dbReference type="PROSITE" id="PS01128">
    <property type="entry name" value="SHIKIMATE_KINASE"/>
    <property type="match status" value="1"/>
</dbReference>
<dbReference type="GO" id="GO:0005524">
    <property type="term" value="F:ATP binding"/>
    <property type="evidence" value="ECO:0007669"/>
    <property type="project" value="UniProtKB-UniRule"/>
</dbReference>
<feature type="binding site" evidence="11">
    <location>
        <begin position="13"/>
        <end position="18"/>
    </location>
    <ligand>
        <name>ATP</name>
        <dbReference type="ChEBI" id="CHEBI:30616"/>
    </ligand>
</feature>
<accession>A0A285NYT3</accession>
<keyword evidence="8 11" id="KW-0067">ATP-binding</keyword>
<evidence type="ECO:0000256" key="11">
    <source>
        <dbReference type="HAMAP-Rule" id="MF_00109"/>
    </source>
</evidence>
<dbReference type="RefSeq" id="WP_096601905.1">
    <property type="nucleotide sequence ID" value="NZ_OBEN01000004.1"/>
</dbReference>
<evidence type="ECO:0000256" key="4">
    <source>
        <dbReference type="ARBA" id="ARBA00022605"/>
    </source>
</evidence>
<keyword evidence="11" id="KW-0460">Magnesium</keyword>
<dbReference type="CDD" id="cd00464">
    <property type="entry name" value="SK"/>
    <property type="match status" value="1"/>
</dbReference>
<evidence type="ECO:0000256" key="2">
    <source>
        <dbReference type="ARBA" id="ARBA00006997"/>
    </source>
</evidence>
<evidence type="ECO:0000256" key="5">
    <source>
        <dbReference type="ARBA" id="ARBA00022679"/>
    </source>
</evidence>
<keyword evidence="11" id="KW-0479">Metal-binding</keyword>
<name>A0A285NYT3_9AQUI</name>
<gene>
    <name evidence="11" type="primary">aroK</name>
    <name evidence="12" type="ORF">SAMN06265353_0978</name>
</gene>
<dbReference type="PANTHER" id="PTHR21087:SF16">
    <property type="entry name" value="SHIKIMATE KINASE 1, CHLOROPLASTIC"/>
    <property type="match status" value="1"/>
</dbReference>
<feature type="binding site" evidence="11">
    <location>
        <position position="136"/>
    </location>
    <ligand>
        <name>substrate</name>
    </ligand>
</feature>
<evidence type="ECO:0000313" key="12">
    <source>
        <dbReference type="EMBL" id="SNZ14083.1"/>
    </source>
</evidence>
<dbReference type="PRINTS" id="PR01100">
    <property type="entry name" value="SHIKIMTKNASE"/>
</dbReference>
<dbReference type="GO" id="GO:0009073">
    <property type="term" value="P:aromatic amino acid family biosynthetic process"/>
    <property type="evidence" value="ECO:0007669"/>
    <property type="project" value="UniProtKB-KW"/>
</dbReference>
<comment type="function">
    <text evidence="11">Catalyzes the specific phosphorylation of the 3-hydroxyl group of shikimic acid using ATP as a cosubstrate.</text>
</comment>
<evidence type="ECO:0000313" key="13">
    <source>
        <dbReference type="Proteomes" id="UP000218627"/>
    </source>
</evidence>
<organism evidence="12 13">
    <name type="scientific">Hydrogenobacter hydrogenophilus</name>
    <dbReference type="NCBI Taxonomy" id="35835"/>
    <lineage>
        <taxon>Bacteria</taxon>
        <taxon>Pseudomonadati</taxon>
        <taxon>Aquificota</taxon>
        <taxon>Aquificia</taxon>
        <taxon>Aquificales</taxon>
        <taxon>Aquificaceae</taxon>
        <taxon>Hydrogenobacter</taxon>
    </lineage>
</organism>
<dbReference type="InterPro" id="IPR000623">
    <property type="entry name" value="Shikimate_kinase/TSH1"/>
</dbReference>
<dbReference type="SUPFAM" id="SSF52540">
    <property type="entry name" value="P-loop containing nucleoside triphosphate hydrolases"/>
    <property type="match status" value="1"/>
</dbReference>
<protein>
    <recommendedName>
        <fullName evidence="3 11">Shikimate kinase</fullName>
        <shortName evidence="11">SK</shortName>
        <ecNumber evidence="3 11">2.7.1.71</ecNumber>
    </recommendedName>
</protein>
<sequence>MKFERIFLIGFMCSGKTTVGRILAEKLQWHFYDTDEEVYKEEGMSIEEIFEKKGEEYFRDVELRVLKRLSLEKKVVISTGGGLGANQQAMQIMKEKGLVVWLDVSFDNFMQRCLGNNNRPMLRKSLKELKALYEQRRQKYLQAHIQVSAHTAPQKIAEKIIQLVQDGKI</sequence>
<evidence type="ECO:0000256" key="6">
    <source>
        <dbReference type="ARBA" id="ARBA00022741"/>
    </source>
</evidence>
<feature type="binding site" evidence="11">
    <location>
        <position position="35"/>
    </location>
    <ligand>
        <name>substrate</name>
    </ligand>
</feature>
<keyword evidence="4 11" id="KW-0028">Amino-acid biosynthesis</keyword>
<comment type="cofactor">
    <cofactor evidence="11">
        <name>Mg(2+)</name>
        <dbReference type="ChEBI" id="CHEBI:18420"/>
    </cofactor>
    <text evidence="11">Binds 1 Mg(2+) ion per subunit.</text>
</comment>
<dbReference type="Pfam" id="PF01202">
    <property type="entry name" value="SKI"/>
    <property type="match status" value="1"/>
</dbReference>
<evidence type="ECO:0000256" key="9">
    <source>
        <dbReference type="ARBA" id="ARBA00023141"/>
    </source>
</evidence>
<dbReference type="GO" id="GO:0009423">
    <property type="term" value="P:chorismate biosynthetic process"/>
    <property type="evidence" value="ECO:0007669"/>
    <property type="project" value="UniProtKB-UniRule"/>
</dbReference>
<dbReference type="EMBL" id="OBEN01000004">
    <property type="protein sequence ID" value="SNZ14083.1"/>
    <property type="molecule type" value="Genomic_DNA"/>
</dbReference>
<dbReference type="InterPro" id="IPR027417">
    <property type="entry name" value="P-loop_NTPase"/>
</dbReference>
<dbReference type="UniPathway" id="UPA00053">
    <property type="reaction ID" value="UER00088"/>
</dbReference>
<evidence type="ECO:0000256" key="8">
    <source>
        <dbReference type="ARBA" id="ARBA00022840"/>
    </source>
</evidence>
<reference evidence="13" key="1">
    <citation type="submission" date="2017-09" db="EMBL/GenBank/DDBJ databases">
        <authorList>
            <person name="Varghese N."/>
            <person name="Submissions S."/>
        </authorList>
    </citation>
    <scope>NUCLEOTIDE SEQUENCE [LARGE SCALE GENOMIC DNA]</scope>
    <source>
        <strain evidence="13">DSM 2913</strain>
    </source>
</reference>
<dbReference type="OrthoDB" id="9800332at2"/>
<feature type="binding site" evidence="11">
    <location>
        <position position="59"/>
    </location>
    <ligand>
        <name>substrate</name>
    </ligand>
</feature>
<comment type="pathway">
    <text evidence="1 11">Metabolic intermediate biosynthesis; chorismate biosynthesis; chorismate from D-erythrose 4-phosphate and phosphoenolpyruvate: step 5/7.</text>
</comment>
<comment type="catalytic activity">
    <reaction evidence="10 11">
        <text>shikimate + ATP = 3-phosphoshikimate + ADP + H(+)</text>
        <dbReference type="Rhea" id="RHEA:13121"/>
        <dbReference type="ChEBI" id="CHEBI:15378"/>
        <dbReference type="ChEBI" id="CHEBI:30616"/>
        <dbReference type="ChEBI" id="CHEBI:36208"/>
        <dbReference type="ChEBI" id="CHEBI:145989"/>
        <dbReference type="ChEBI" id="CHEBI:456216"/>
        <dbReference type="EC" id="2.7.1.71"/>
    </reaction>
</comment>
<dbReference type="HAMAP" id="MF_00109">
    <property type="entry name" value="Shikimate_kinase"/>
    <property type="match status" value="1"/>
</dbReference>
<dbReference type="GO" id="GO:0000287">
    <property type="term" value="F:magnesium ion binding"/>
    <property type="evidence" value="ECO:0007669"/>
    <property type="project" value="UniProtKB-UniRule"/>
</dbReference>
<dbReference type="PANTHER" id="PTHR21087">
    <property type="entry name" value="SHIKIMATE KINASE"/>
    <property type="match status" value="1"/>
</dbReference>
<evidence type="ECO:0000256" key="7">
    <source>
        <dbReference type="ARBA" id="ARBA00022777"/>
    </source>
</evidence>
<keyword evidence="6 11" id="KW-0547">Nucleotide-binding</keyword>
<keyword evidence="5 11" id="KW-0808">Transferase</keyword>
<keyword evidence="13" id="KW-1185">Reference proteome</keyword>
<dbReference type="AlphaFoldDB" id="A0A285NYT3"/>
<dbReference type="GO" id="GO:0004765">
    <property type="term" value="F:shikimate kinase activity"/>
    <property type="evidence" value="ECO:0007669"/>
    <property type="project" value="UniProtKB-UniRule"/>
</dbReference>
<evidence type="ECO:0000256" key="10">
    <source>
        <dbReference type="ARBA" id="ARBA00048567"/>
    </source>
</evidence>
<comment type="similarity">
    <text evidence="2 11">Belongs to the shikimate kinase family.</text>
</comment>
<proteinExistence type="inferred from homology"/>
<evidence type="ECO:0000256" key="3">
    <source>
        <dbReference type="ARBA" id="ARBA00012154"/>
    </source>
</evidence>
<dbReference type="Proteomes" id="UP000218627">
    <property type="component" value="Unassembled WGS sequence"/>
</dbReference>
<dbReference type="GO" id="GO:0008652">
    <property type="term" value="P:amino acid biosynthetic process"/>
    <property type="evidence" value="ECO:0007669"/>
    <property type="project" value="UniProtKB-KW"/>
</dbReference>
<dbReference type="InterPro" id="IPR031322">
    <property type="entry name" value="Shikimate/glucono_kinase"/>
</dbReference>
<dbReference type="EC" id="2.7.1.71" evidence="3 11"/>
<keyword evidence="7 11" id="KW-0418">Kinase</keyword>
<feature type="binding site" evidence="11">
    <location>
        <position position="17"/>
    </location>
    <ligand>
        <name>Mg(2+)</name>
        <dbReference type="ChEBI" id="CHEBI:18420"/>
    </ligand>
</feature>
<dbReference type="InterPro" id="IPR023000">
    <property type="entry name" value="Shikimate_kinase_CS"/>
</dbReference>
<feature type="binding site" evidence="11">
    <location>
        <position position="119"/>
    </location>
    <ligand>
        <name>ATP</name>
        <dbReference type="ChEBI" id="CHEBI:30616"/>
    </ligand>
</feature>
<dbReference type="Gene3D" id="3.40.50.300">
    <property type="entry name" value="P-loop containing nucleotide triphosphate hydrolases"/>
    <property type="match status" value="1"/>
</dbReference>
<feature type="binding site" evidence="11">
    <location>
        <position position="81"/>
    </location>
    <ligand>
        <name>substrate</name>
    </ligand>
</feature>